<keyword evidence="3" id="KW-1185">Reference proteome</keyword>
<dbReference type="PANTHER" id="PTHR22775">
    <property type="entry name" value="SORTING NEXIN"/>
    <property type="match status" value="1"/>
</dbReference>
<gene>
    <name evidence="2" type="ORF">SPARVUS_LOCUS1669753</name>
</gene>
<name>A0ABN9AZS3_9NEOB</name>
<accession>A0ABN9AZS3</accession>
<dbReference type="PANTHER" id="PTHR22775:SF3">
    <property type="entry name" value="SORTING NEXIN-13"/>
    <property type="match status" value="1"/>
</dbReference>
<reference evidence="2" key="1">
    <citation type="submission" date="2023-05" db="EMBL/GenBank/DDBJ databases">
        <authorList>
            <person name="Stuckert A."/>
        </authorList>
    </citation>
    <scope>NUCLEOTIDE SEQUENCE</scope>
</reference>
<feature type="non-terminal residue" evidence="2">
    <location>
        <position position="109"/>
    </location>
</feature>
<dbReference type="EMBL" id="CATNWA010001363">
    <property type="protein sequence ID" value="CAI9539961.1"/>
    <property type="molecule type" value="Genomic_DNA"/>
</dbReference>
<evidence type="ECO:0000313" key="2">
    <source>
        <dbReference type="EMBL" id="CAI9539961.1"/>
    </source>
</evidence>
<organism evidence="2 3">
    <name type="scientific">Staurois parvus</name>
    <dbReference type="NCBI Taxonomy" id="386267"/>
    <lineage>
        <taxon>Eukaryota</taxon>
        <taxon>Metazoa</taxon>
        <taxon>Chordata</taxon>
        <taxon>Craniata</taxon>
        <taxon>Vertebrata</taxon>
        <taxon>Euteleostomi</taxon>
        <taxon>Amphibia</taxon>
        <taxon>Batrachia</taxon>
        <taxon>Anura</taxon>
        <taxon>Neobatrachia</taxon>
        <taxon>Ranoidea</taxon>
        <taxon>Ranidae</taxon>
        <taxon>Staurois</taxon>
    </lineage>
</organism>
<proteinExistence type="predicted"/>
<sequence length="109" mass="12336">MLRDEKFYPSFRHNVLYVRMLAELDMLKEPSFKGSDDGDGESFNGSPTGSINLSLDDLSNVSTEEVTQIHSFISDTGVCNEHGKTYALYTITVQRRSSDGIEDSWNTYR</sequence>
<comment type="caution">
    <text evidence="2">The sequence shown here is derived from an EMBL/GenBank/DDBJ whole genome shotgun (WGS) entry which is preliminary data.</text>
</comment>
<dbReference type="Proteomes" id="UP001162483">
    <property type="component" value="Unassembled WGS sequence"/>
</dbReference>
<feature type="region of interest" description="Disordered" evidence="1">
    <location>
        <begin position="31"/>
        <end position="50"/>
    </location>
</feature>
<evidence type="ECO:0000256" key="1">
    <source>
        <dbReference type="SAM" id="MobiDB-lite"/>
    </source>
</evidence>
<protein>
    <submittedName>
        <fullName evidence="2">Uncharacterized protein</fullName>
    </submittedName>
</protein>
<evidence type="ECO:0000313" key="3">
    <source>
        <dbReference type="Proteomes" id="UP001162483"/>
    </source>
</evidence>